<sequence length="72" mass="8071">MKKKLHAPLRRLAVQELSERSSSSDCSGVNIIQMTGIAGVDAHAETSLMRAENPWFRPQCKQFQKPLGFLET</sequence>
<proteinExistence type="predicted"/>
<reference evidence="1 2" key="1">
    <citation type="submission" date="2019-07" db="EMBL/GenBank/DDBJ databases">
        <title>WGS assembly of Gossypium mustelinum.</title>
        <authorList>
            <person name="Chen Z.J."/>
            <person name="Sreedasyam A."/>
            <person name="Ando A."/>
            <person name="Song Q."/>
            <person name="De L."/>
            <person name="Hulse-Kemp A."/>
            <person name="Ding M."/>
            <person name="Ye W."/>
            <person name="Kirkbride R."/>
            <person name="Jenkins J."/>
            <person name="Plott C."/>
            <person name="Lovell J."/>
            <person name="Lin Y.-M."/>
            <person name="Vaughn R."/>
            <person name="Liu B."/>
            <person name="Li W."/>
            <person name="Simpson S."/>
            <person name="Scheffler B."/>
            <person name="Saski C."/>
            <person name="Grover C."/>
            <person name="Hu G."/>
            <person name="Conover J."/>
            <person name="Carlson J."/>
            <person name="Shu S."/>
            <person name="Boston L."/>
            <person name="Williams M."/>
            <person name="Peterson D."/>
            <person name="Mcgee K."/>
            <person name="Jones D."/>
            <person name="Wendel J."/>
            <person name="Stelly D."/>
            <person name="Grimwood J."/>
            <person name="Schmutz J."/>
        </authorList>
    </citation>
    <scope>NUCLEOTIDE SEQUENCE [LARGE SCALE GENOMIC DNA]</scope>
    <source>
        <strain evidence="1">1408120.09</strain>
    </source>
</reference>
<dbReference type="EMBL" id="CM017660">
    <property type="protein sequence ID" value="TYI51088.1"/>
    <property type="molecule type" value="Genomic_DNA"/>
</dbReference>
<gene>
    <name evidence="1" type="ORF">E1A91_D12G151500v1</name>
</gene>
<organism evidence="1 2">
    <name type="scientific">Gossypium mustelinum</name>
    <name type="common">Cotton</name>
    <name type="synonym">Gossypium caicoense</name>
    <dbReference type="NCBI Taxonomy" id="34275"/>
    <lineage>
        <taxon>Eukaryota</taxon>
        <taxon>Viridiplantae</taxon>
        <taxon>Streptophyta</taxon>
        <taxon>Embryophyta</taxon>
        <taxon>Tracheophyta</taxon>
        <taxon>Spermatophyta</taxon>
        <taxon>Magnoliopsida</taxon>
        <taxon>eudicotyledons</taxon>
        <taxon>Gunneridae</taxon>
        <taxon>Pentapetalae</taxon>
        <taxon>rosids</taxon>
        <taxon>malvids</taxon>
        <taxon>Malvales</taxon>
        <taxon>Malvaceae</taxon>
        <taxon>Malvoideae</taxon>
        <taxon>Gossypium</taxon>
    </lineage>
</organism>
<accession>A0A5D2SFX9</accession>
<dbReference type="AlphaFoldDB" id="A0A5D2SFX9"/>
<evidence type="ECO:0000313" key="2">
    <source>
        <dbReference type="Proteomes" id="UP000323597"/>
    </source>
</evidence>
<evidence type="ECO:0000313" key="1">
    <source>
        <dbReference type="EMBL" id="TYI51088.1"/>
    </source>
</evidence>
<protein>
    <submittedName>
        <fullName evidence="1">Uncharacterized protein</fullName>
    </submittedName>
</protein>
<name>A0A5D2SFX9_GOSMU</name>
<dbReference type="Proteomes" id="UP000323597">
    <property type="component" value="Chromosome D12"/>
</dbReference>
<keyword evidence="2" id="KW-1185">Reference proteome</keyword>